<feature type="region of interest" description="Disordered" evidence="1">
    <location>
        <begin position="45"/>
        <end position="75"/>
    </location>
</feature>
<gene>
    <name evidence="2" type="ordered locus">KNP414_03780</name>
</gene>
<dbReference type="EMBL" id="CP002869">
    <property type="protein sequence ID" value="AEI42319.1"/>
    <property type="molecule type" value="Genomic_DNA"/>
</dbReference>
<evidence type="ECO:0000256" key="1">
    <source>
        <dbReference type="SAM" id="MobiDB-lite"/>
    </source>
</evidence>
<evidence type="ECO:0000313" key="3">
    <source>
        <dbReference type="Proteomes" id="UP000006620"/>
    </source>
</evidence>
<dbReference type="Proteomes" id="UP000006620">
    <property type="component" value="Chromosome"/>
</dbReference>
<organism evidence="2 3">
    <name type="scientific">Paenibacillus mucilaginosus (strain KNP414)</name>
    <dbReference type="NCBI Taxonomy" id="1036673"/>
    <lineage>
        <taxon>Bacteria</taxon>
        <taxon>Bacillati</taxon>
        <taxon>Bacillota</taxon>
        <taxon>Bacilli</taxon>
        <taxon>Bacillales</taxon>
        <taxon>Paenibacillaceae</taxon>
        <taxon>Paenibacillus</taxon>
    </lineage>
</organism>
<reference evidence="3" key="1">
    <citation type="submission" date="2011-06" db="EMBL/GenBank/DDBJ databases">
        <title>Complete genome sequence of Paenibacillus mucilaginosus KNP414.</title>
        <authorList>
            <person name="Wang J."/>
            <person name="Hu S."/>
            <person name="Hu X."/>
            <person name="Zhang B."/>
            <person name="Dong D."/>
            <person name="Zhang S."/>
            <person name="Zhao K."/>
            <person name="Wu D."/>
        </authorList>
    </citation>
    <scope>NUCLEOTIDE SEQUENCE [LARGE SCALE GENOMIC DNA]</scope>
    <source>
        <strain evidence="3">KNP414</strain>
    </source>
</reference>
<reference evidence="2 3" key="2">
    <citation type="journal article" date="2013" name="Genome Announc.">
        <title>Genome Sequence of Growth-Improving Paenibacillus mucilaginosus Strain KNP414.</title>
        <authorList>
            <person name="Lu J.J."/>
            <person name="Wang J.F."/>
            <person name="Hu X.F."/>
        </authorList>
    </citation>
    <scope>NUCLEOTIDE SEQUENCE [LARGE SCALE GENOMIC DNA]</scope>
    <source>
        <strain evidence="2 3">KNP414</strain>
    </source>
</reference>
<dbReference type="HOGENOM" id="CLU_2438019_0_0_9"/>
<accession>F8FHL1</accession>
<dbReference type="PATRIC" id="fig|1036673.3.peg.3470"/>
<sequence>MNRSSGVLLGPYRTSGPCASQWPVCPDHGPLRQKPRSCTIGWCRGGSVGQVPGGQTPKTPGSPKERDEPGAPGEDYAINLTLHFELNAAL</sequence>
<protein>
    <submittedName>
        <fullName evidence="2">Uncharacterized protein</fullName>
    </submittedName>
</protein>
<evidence type="ECO:0000313" key="2">
    <source>
        <dbReference type="EMBL" id="AEI42319.1"/>
    </source>
</evidence>
<dbReference type="AlphaFoldDB" id="F8FHL1"/>
<proteinExistence type="predicted"/>
<name>F8FHL1_PAEMK</name>
<dbReference type="KEGG" id="pms:KNP414_03780"/>